<organism evidence="11 12">
    <name type="scientific">Pseudohalocynthiibacter aestuariivivens</name>
    <dbReference type="NCBI Taxonomy" id="1591409"/>
    <lineage>
        <taxon>Bacteria</taxon>
        <taxon>Pseudomonadati</taxon>
        <taxon>Pseudomonadota</taxon>
        <taxon>Alphaproteobacteria</taxon>
        <taxon>Rhodobacterales</taxon>
        <taxon>Paracoccaceae</taxon>
        <taxon>Pseudohalocynthiibacter</taxon>
    </lineage>
</organism>
<proteinExistence type="inferred from homology"/>
<dbReference type="InterPro" id="IPR007387">
    <property type="entry name" value="TRAP_DctQ"/>
</dbReference>
<keyword evidence="3" id="KW-1003">Cell membrane</keyword>
<evidence type="ECO:0000256" key="5">
    <source>
        <dbReference type="ARBA" id="ARBA00022692"/>
    </source>
</evidence>
<dbReference type="PANTHER" id="PTHR35011">
    <property type="entry name" value="2,3-DIKETO-L-GULONATE TRAP TRANSPORTER SMALL PERMEASE PROTEIN YIAM"/>
    <property type="match status" value="1"/>
</dbReference>
<dbReference type="Pfam" id="PF04290">
    <property type="entry name" value="DctQ"/>
    <property type="match status" value="1"/>
</dbReference>
<feature type="transmembrane region" description="Helical" evidence="9">
    <location>
        <begin position="15"/>
        <end position="41"/>
    </location>
</feature>
<reference evidence="11 12" key="1">
    <citation type="submission" date="2024-09" db="EMBL/GenBank/DDBJ databases">
        <authorList>
            <person name="Sun Q."/>
            <person name="Mori K."/>
        </authorList>
    </citation>
    <scope>NUCLEOTIDE SEQUENCE [LARGE SCALE GENOMIC DNA]</scope>
    <source>
        <strain evidence="11 12">CECT 8726</strain>
    </source>
</reference>
<dbReference type="RefSeq" id="WP_213888924.1">
    <property type="nucleotide sequence ID" value="NZ_JAGFNU010000005.1"/>
</dbReference>
<comment type="similarity">
    <text evidence="8 9">Belongs to the TRAP transporter small permease family.</text>
</comment>
<evidence type="ECO:0000256" key="1">
    <source>
        <dbReference type="ARBA" id="ARBA00004429"/>
    </source>
</evidence>
<feature type="transmembrane region" description="Helical" evidence="9">
    <location>
        <begin position="53"/>
        <end position="70"/>
    </location>
</feature>
<comment type="caution">
    <text evidence="11">The sequence shown here is derived from an EMBL/GenBank/DDBJ whole genome shotgun (WGS) entry which is preliminary data.</text>
</comment>
<comment type="subunit">
    <text evidence="9">The complex comprises the extracytoplasmic solute receptor protein and the two transmembrane proteins.</text>
</comment>
<comment type="function">
    <text evidence="9">Part of the tripartite ATP-independent periplasmic (TRAP) transport system.</text>
</comment>
<evidence type="ECO:0000256" key="8">
    <source>
        <dbReference type="ARBA" id="ARBA00038436"/>
    </source>
</evidence>
<feature type="transmembrane region" description="Helical" evidence="9">
    <location>
        <begin position="132"/>
        <end position="152"/>
    </location>
</feature>
<gene>
    <name evidence="11" type="ORF">ACFFUT_05700</name>
</gene>
<dbReference type="InterPro" id="IPR055348">
    <property type="entry name" value="DctQ"/>
</dbReference>
<keyword evidence="12" id="KW-1185">Reference proteome</keyword>
<evidence type="ECO:0000256" key="9">
    <source>
        <dbReference type="RuleBase" id="RU369079"/>
    </source>
</evidence>
<dbReference type="PANTHER" id="PTHR35011:SF10">
    <property type="entry name" value="TRAP TRANSPORTER SMALL PERMEASE PROTEIN"/>
    <property type="match status" value="1"/>
</dbReference>
<feature type="transmembrane region" description="Helical" evidence="9">
    <location>
        <begin position="91"/>
        <end position="112"/>
    </location>
</feature>
<evidence type="ECO:0000313" key="11">
    <source>
        <dbReference type="EMBL" id="MFB9231277.1"/>
    </source>
</evidence>
<sequence>MVGFGKSLRRFLDGLYLSAGILSALFLICILVLIVIQMIARWTGEVFAGAPDYAGYCMAASSFLALAYALNSGNHIRVSLLLNALGRFRRFGEIWCFGIATFLSLFFARYAVKATYESYRWHDISQGQDATPIWIPQLAMSVGVVILAIAFVDHLIRLIFVGSHNIEEEALDAHTE</sequence>
<evidence type="ECO:0000256" key="4">
    <source>
        <dbReference type="ARBA" id="ARBA00022519"/>
    </source>
</evidence>
<keyword evidence="4 9" id="KW-0997">Cell inner membrane</keyword>
<protein>
    <recommendedName>
        <fullName evidence="9">TRAP transporter small permease protein</fullName>
    </recommendedName>
</protein>
<keyword evidence="5 9" id="KW-0812">Transmembrane</keyword>
<comment type="subcellular location">
    <subcellularLocation>
        <location evidence="1 9">Cell inner membrane</location>
        <topology evidence="1 9">Multi-pass membrane protein</topology>
    </subcellularLocation>
</comment>
<evidence type="ECO:0000259" key="10">
    <source>
        <dbReference type="Pfam" id="PF04290"/>
    </source>
</evidence>
<evidence type="ECO:0000256" key="3">
    <source>
        <dbReference type="ARBA" id="ARBA00022475"/>
    </source>
</evidence>
<evidence type="ECO:0000256" key="6">
    <source>
        <dbReference type="ARBA" id="ARBA00022989"/>
    </source>
</evidence>
<accession>A0ABV5JCT9</accession>
<dbReference type="Proteomes" id="UP001589683">
    <property type="component" value="Unassembled WGS sequence"/>
</dbReference>
<evidence type="ECO:0000313" key="12">
    <source>
        <dbReference type="Proteomes" id="UP001589683"/>
    </source>
</evidence>
<keyword evidence="7 9" id="KW-0472">Membrane</keyword>
<evidence type="ECO:0000256" key="7">
    <source>
        <dbReference type="ARBA" id="ARBA00023136"/>
    </source>
</evidence>
<keyword evidence="6 9" id="KW-1133">Transmembrane helix</keyword>
<keyword evidence="2 9" id="KW-0813">Transport</keyword>
<dbReference type="EMBL" id="JBHMEA010000016">
    <property type="protein sequence ID" value="MFB9231277.1"/>
    <property type="molecule type" value="Genomic_DNA"/>
</dbReference>
<evidence type="ECO:0000256" key="2">
    <source>
        <dbReference type="ARBA" id="ARBA00022448"/>
    </source>
</evidence>
<feature type="domain" description="Tripartite ATP-independent periplasmic transporters DctQ component" evidence="10">
    <location>
        <begin position="30"/>
        <end position="159"/>
    </location>
</feature>
<name>A0ABV5JCT9_9RHOB</name>